<comment type="caution">
    <text evidence="1">The sequence shown here is derived from an EMBL/GenBank/DDBJ whole genome shotgun (WGS) entry which is preliminary data.</text>
</comment>
<organism evidence="1 2">
    <name type="scientific">Trueperella bonasi</name>
    <dbReference type="NCBI Taxonomy" id="312286"/>
    <lineage>
        <taxon>Bacteria</taxon>
        <taxon>Bacillati</taxon>
        <taxon>Actinomycetota</taxon>
        <taxon>Actinomycetes</taxon>
        <taxon>Actinomycetales</taxon>
        <taxon>Actinomycetaceae</taxon>
        <taxon>Trueperella</taxon>
    </lineage>
</organism>
<dbReference type="EMBL" id="JAUSQX010000001">
    <property type="protein sequence ID" value="MDP9806012.1"/>
    <property type="molecule type" value="Genomic_DNA"/>
</dbReference>
<dbReference type="SUPFAM" id="SSF53756">
    <property type="entry name" value="UDP-Glycosyltransferase/glycogen phosphorylase"/>
    <property type="match status" value="1"/>
</dbReference>
<name>A0ABT9NF54_9ACTO</name>
<evidence type="ECO:0000313" key="2">
    <source>
        <dbReference type="Proteomes" id="UP001243212"/>
    </source>
</evidence>
<proteinExistence type="predicted"/>
<accession>A0ABT9NF54</accession>
<dbReference type="Gene3D" id="3.40.50.2000">
    <property type="entry name" value="Glycogen Phosphorylase B"/>
    <property type="match status" value="1"/>
</dbReference>
<protein>
    <submittedName>
        <fullName evidence="1">Glycosyltransferase involved in cell wall biosynthesis</fullName>
    </submittedName>
</protein>
<reference evidence="1 2" key="1">
    <citation type="submission" date="2023-07" db="EMBL/GenBank/DDBJ databases">
        <title>Sequencing the genomes of 1000 actinobacteria strains.</title>
        <authorList>
            <person name="Klenk H.-P."/>
        </authorList>
    </citation>
    <scope>NUCLEOTIDE SEQUENCE [LARGE SCALE GENOMIC DNA]</scope>
    <source>
        <strain evidence="1 2">DSM 17163</strain>
    </source>
</reference>
<evidence type="ECO:0000313" key="1">
    <source>
        <dbReference type="EMBL" id="MDP9806012.1"/>
    </source>
</evidence>
<keyword evidence="2" id="KW-1185">Reference proteome</keyword>
<dbReference type="PANTHER" id="PTHR12526">
    <property type="entry name" value="GLYCOSYLTRANSFERASE"/>
    <property type="match status" value="1"/>
</dbReference>
<dbReference type="RefSeq" id="WP_307682259.1">
    <property type="nucleotide sequence ID" value="NZ_JAUSQX010000001.1"/>
</dbReference>
<dbReference type="Proteomes" id="UP001243212">
    <property type="component" value="Unassembled WGS sequence"/>
</dbReference>
<dbReference type="Pfam" id="PF13692">
    <property type="entry name" value="Glyco_trans_1_4"/>
    <property type="match status" value="1"/>
</dbReference>
<gene>
    <name evidence="1" type="ORF">J2S70_000594</name>
</gene>
<dbReference type="PANTHER" id="PTHR12526:SF630">
    <property type="entry name" value="GLYCOSYLTRANSFERASE"/>
    <property type="match status" value="1"/>
</dbReference>
<sequence>MDAMIFHAAYRLNPNSVSASAIRPRRMKQAFADADYEVFDLTGTAAERRHKFRELRTAVREGKRFSFMYSESATIPPMIGDPNHFPHPFLDAQIFRFLKNQGIPQAVFYRDIYWRFPDYVERVGRLLATVMRPMYLAELALYKKYMTKVYVPSQQMATYIPELNGIDVGALPPGGYNTDASASAHPINLLYVGGIGPHYQLDELVAAVKVLPDVSLTICTSADGWAGVADQYAVEGFSNIDVVHRSGDGLHQLFQRSNIAVIMVKPSEYWGFAVPVKLFEYVNYGKPVLVSRGTLAGELVESHGWGWVIDNDRTEITSALSELAANPAQIDAAAKQVMADRGGHTWLARAEQVAEDLS</sequence>